<dbReference type="RefSeq" id="WP_035025475.1">
    <property type="nucleotide sequence ID" value="NZ_KK073883.1"/>
</dbReference>
<evidence type="ECO:0000256" key="3">
    <source>
        <dbReference type="ARBA" id="ARBA00022519"/>
    </source>
</evidence>
<dbReference type="PANTHER" id="PTHR43066:SF26">
    <property type="entry name" value="RHOMBOID PROTEASE GLPG"/>
    <property type="match status" value="1"/>
</dbReference>
<dbReference type="OrthoDB" id="9797190at2"/>
<dbReference type="Pfam" id="PF01694">
    <property type="entry name" value="Rhomboid"/>
    <property type="match status" value="1"/>
</dbReference>
<evidence type="ECO:0000256" key="1">
    <source>
        <dbReference type="ARBA" id="ARBA00004141"/>
    </source>
</evidence>
<keyword evidence="3" id="KW-0997">Cell inner membrane</keyword>
<accession>A0A011TXZ2</accession>
<gene>
    <name evidence="9" type="ORF">BG36_23840</name>
    <name evidence="10" type="ORF">DES43_11313</name>
</gene>
<evidence type="ECO:0000313" key="9">
    <source>
        <dbReference type="EMBL" id="EXL09027.1"/>
    </source>
</evidence>
<dbReference type="EMBL" id="JENY01000009">
    <property type="protein sequence ID" value="EXL09027.1"/>
    <property type="molecule type" value="Genomic_DNA"/>
</dbReference>
<reference evidence="9 11" key="1">
    <citation type="submission" date="2014-02" db="EMBL/GenBank/DDBJ databases">
        <title>Aquamicrobium defluvii Genome sequencing.</title>
        <authorList>
            <person name="Wang X."/>
        </authorList>
    </citation>
    <scope>NUCLEOTIDE SEQUENCE [LARGE SCALE GENOMIC DNA]</scope>
    <source>
        <strain evidence="9 11">W13Z1</strain>
    </source>
</reference>
<evidence type="ECO:0000256" key="5">
    <source>
        <dbReference type="ARBA" id="ARBA00022989"/>
    </source>
</evidence>
<evidence type="ECO:0000256" key="7">
    <source>
        <dbReference type="SAM" id="Phobius"/>
    </source>
</evidence>
<dbReference type="AlphaFoldDB" id="A0A011TXZ2"/>
<comment type="caution">
    <text evidence="9">The sequence shown here is derived from an EMBL/GenBank/DDBJ whole genome shotgun (WGS) entry which is preliminary data.</text>
</comment>
<dbReference type="PANTHER" id="PTHR43066">
    <property type="entry name" value="RHOMBOID-RELATED PROTEIN"/>
    <property type="match status" value="1"/>
</dbReference>
<dbReference type="InterPro" id="IPR035952">
    <property type="entry name" value="Rhomboid-like_sf"/>
</dbReference>
<dbReference type="Proteomes" id="UP000294958">
    <property type="component" value="Unassembled WGS sequence"/>
</dbReference>
<proteinExistence type="predicted"/>
<feature type="domain" description="Peptidase S54 rhomboid" evidence="8">
    <location>
        <begin position="83"/>
        <end position="231"/>
    </location>
</feature>
<keyword evidence="12" id="KW-1185">Reference proteome</keyword>
<keyword evidence="6 7" id="KW-0472">Membrane</keyword>
<dbReference type="Gene3D" id="1.20.1540.10">
    <property type="entry name" value="Rhomboid-like"/>
    <property type="match status" value="1"/>
</dbReference>
<dbReference type="Proteomes" id="UP000019849">
    <property type="component" value="Unassembled WGS sequence"/>
</dbReference>
<dbReference type="HOGENOM" id="CLU_055068_5_0_5"/>
<feature type="transmembrane region" description="Helical" evidence="7">
    <location>
        <begin position="24"/>
        <end position="44"/>
    </location>
</feature>
<dbReference type="SUPFAM" id="SSF144091">
    <property type="entry name" value="Rhomboid-like"/>
    <property type="match status" value="1"/>
</dbReference>
<feature type="transmembrane region" description="Helical" evidence="7">
    <location>
        <begin position="217"/>
        <end position="236"/>
    </location>
</feature>
<reference evidence="10 12" key="2">
    <citation type="submission" date="2019-03" db="EMBL/GenBank/DDBJ databases">
        <title>Genomic Encyclopedia of Type Strains, Phase IV (KMG-IV): sequencing the most valuable type-strain genomes for metagenomic binning, comparative biology and taxonomic classification.</title>
        <authorList>
            <person name="Goeker M."/>
        </authorList>
    </citation>
    <scope>NUCLEOTIDE SEQUENCE [LARGE SCALE GENOMIC DNA]</scope>
    <source>
        <strain evidence="10 12">DSM 11603</strain>
    </source>
</reference>
<dbReference type="eggNOG" id="COG0705">
    <property type="taxonomic scope" value="Bacteria"/>
</dbReference>
<dbReference type="InterPro" id="IPR022764">
    <property type="entry name" value="Peptidase_S54_rhomboid_dom"/>
</dbReference>
<feature type="transmembrane region" description="Helical" evidence="7">
    <location>
        <begin position="83"/>
        <end position="104"/>
    </location>
</feature>
<evidence type="ECO:0000313" key="12">
    <source>
        <dbReference type="Proteomes" id="UP000294958"/>
    </source>
</evidence>
<dbReference type="STRING" id="69279.BG36_23840"/>
<organism evidence="9 11">
    <name type="scientific">Aquamicrobium defluvii</name>
    <dbReference type="NCBI Taxonomy" id="69279"/>
    <lineage>
        <taxon>Bacteria</taxon>
        <taxon>Pseudomonadati</taxon>
        <taxon>Pseudomonadota</taxon>
        <taxon>Alphaproteobacteria</taxon>
        <taxon>Hyphomicrobiales</taxon>
        <taxon>Phyllobacteriaceae</taxon>
        <taxon>Aquamicrobium</taxon>
    </lineage>
</organism>
<keyword evidence="5 7" id="KW-1133">Transmembrane helix</keyword>
<evidence type="ECO:0000313" key="11">
    <source>
        <dbReference type="Proteomes" id="UP000019849"/>
    </source>
</evidence>
<feature type="transmembrane region" description="Helical" evidence="7">
    <location>
        <begin position="142"/>
        <end position="163"/>
    </location>
</feature>
<keyword evidence="10" id="KW-0378">Hydrolase</keyword>
<name>A0A011TXZ2_9HYPH</name>
<sequence length="244" mass="26513">MSEPDRAPEPWDTAPRTAPRREPVFNLPGIVLVLLVLCTGIHLVRTYLLSPDQDFDLIIRTAFVPIRYSGDYVLDVYAFTSPFTYALLHGSFAHLAVNMVWMAAFGSPLANRLGAIRFAVFFAVTGLAAAFFFYAIHPLGQAPLVGASGAISGMMGAAARFAFRIDRSTGKGAFAGRPLPMGEIVRSRSVITFLAVWMVINLVTGLVGMVPGEEAQIAWEAHIGGFLAGFFGLRLFEAGLPRRY</sequence>
<evidence type="ECO:0000256" key="2">
    <source>
        <dbReference type="ARBA" id="ARBA00022475"/>
    </source>
</evidence>
<feature type="transmembrane region" description="Helical" evidence="7">
    <location>
        <begin position="190"/>
        <end position="211"/>
    </location>
</feature>
<comment type="subcellular location">
    <subcellularLocation>
        <location evidence="1">Membrane</location>
        <topology evidence="1">Multi-pass membrane protein</topology>
    </subcellularLocation>
</comment>
<evidence type="ECO:0000256" key="4">
    <source>
        <dbReference type="ARBA" id="ARBA00022692"/>
    </source>
</evidence>
<dbReference type="GO" id="GO:0006508">
    <property type="term" value="P:proteolysis"/>
    <property type="evidence" value="ECO:0007669"/>
    <property type="project" value="UniProtKB-KW"/>
</dbReference>
<protein>
    <submittedName>
        <fullName evidence="10">Membrane associated rhomboid family serine protease</fullName>
    </submittedName>
    <submittedName>
        <fullName evidence="9">Peptidase S54</fullName>
    </submittedName>
</protein>
<evidence type="ECO:0000256" key="6">
    <source>
        <dbReference type="ARBA" id="ARBA00023136"/>
    </source>
</evidence>
<keyword evidence="10" id="KW-0645">Protease</keyword>
<dbReference type="PATRIC" id="fig|69279.3.peg.1692"/>
<feature type="transmembrane region" description="Helical" evidence="7">
    <location>
        <begin position="116"/>
        <end position="136"/>
    </location>
</feature>
<evidence type="ECO:0000313" key="10">
    <source>
        <dbReference type="EMBL" id="TDR34584.1"/>
    </source>
</evidence>
<dbReference type="GO" id="GO:0004252">
    <property type="term" value="F:serine-type endopeptidase activity"/>
    <property type="evidence" value="ECO:0007669"/>
    <property type="project" value="InterPro"/>
</dbReference>
<keyword evidence="4 7" id="KW-0812">Transmembrane</keyword>
<keyword evidence="2" id="KW-1003">Cell membrane</keyword>
<evidence type="ECO:0000259" key="8">
    <source>
        <dbReference type="Pfam" id="PF01694"/>
    </source>
</evidence>
<dbReference type="EMBL" id="SNZF01000013">
    <property type="protein sequence ID" value="TDR34584.1"/>
    <property type="molecule type" value="Genomic_DNA"/>
</dbReference>
<dbReference type="GO" id="GO:0016020">
    <property type="term" value="C:membrane"/>
    <property type="evidence" value="ECO:0007669"/>
    <property type="project" value="UniProtKB-SubCell"/>
</dbReference>